<dbReference type="Proteomes" id="UP000240883">
    <property type="component" value="Unassembled WGS sequence"/>
</dbReference>
<organism evidence="1 2">
    <name type="scientific">Corynespora cassiicola Philippines</name>
    <dbReference type="NCBI Taxonomy" id="1448308"/>
    <lineage>
        <taxon>Eukaryota</taxon>
        <taxon>Fungi</taxon>
        <taxon>Dikarya</taxon>
        <taxon>Ascomycota</taxon>
        <taxon>Pezizomycotina</taxon>
        <taxon>Dothideomycetes</taxon>
        <taxon>Pleosporomycetidae</taxon>
        <taxon>Pleosporales</taxon>
        <taxon>Corynesporascaceae</taxon>
        <taxon>Corynespora</taxon>
    </lineage>
</organism>
<protein>
    <submittedName>
        <fullName evidence="1">Uncharacterized protein</fullName>
    </submittedName>
</protein>
<gene>
    <name evidence="1" type="ORF">BS50DRAFT_604116</name>
</gene>
<reference evidence="1 2" key="1">
    <citation type="journal article" date="2018" name="Front. Microbiol.">
        <title>Genome-Wide Analysis of Corynespora cassiicola Leaf Fall Disease Putative Effectors.</title>
        <authorList>
            <person name="Lopez D."/>
            <person name="Ribeiro S."/>
            <person name="Label P."/>
            <person name="Fumanal B."/>
            <person name="Venisse J.S."/>
            <person name="Kohler A."/>
            <person name="de Oliveira R.R."/>
            <person name="Labutti K."/>
            <person name="Lipzen A."/>
            <person name="Lail K."/>
            <person name="Bauer D."/>
            <person name="Ohm R.A."/>
            <person name="Barry K.W."/>
            <person name="Spatafora J."/>
            <person name="Grigoriev I.V."/>
            <person name="Martin F.M."/>
            <person name="Pujade-Renaud V."/>
        </authorList>
    </citation>
    <scope>NUCLEOTIDE SEQUENCE [LARGE SCALE GENOMIC DNA]</scope>
    <source>
        <strain evidence="1 2">Philippines</strain>
    </source>
</reference>
<keyword evidence="2" id="KW-1185">Reference proteome</keyword>
<dbReference type="STRING" id="1448308.A0A2T2N829"/>
<accession>A0A2T2N829</accession>
<sequence length="314" mass="36132">MRTHYRKKYAECKRPKGRPPKALGGVAPRWEEVLCQRLFVLGTGSHFFAVISPAEIQEEKEARQRREMALTLKVVILDNATQTEVSPWLEMTQWPKYLHGHSFSEVALLAAPVDPTSESLLVEFSESLDRIIEEAQDSIRNDKVNVFGQARINSFIQKRRAWDRPLMIKLQNSTHREYKQVFQRLIFFAFRTVQPEQKINLSHRLTTSQLRHLDQMMGYGEELLPLKDGRQQNGTQKDTQSQLDRACLLFCIAVLDHTLKGGLFESVTVGFLAVLGVDPAKKIFRDASSFTSYLSTFVKISQMLVLKYGREEEE</sequence>
<evidence type="ECO:0000313" key="2">
    <source>
        <dbReference type="Proteomes" id="UP000240883"/>
    </source>
</evidence>
<name>A0A2T2N829_CORCC</name>
<dbReference type="EMBL" id="KZ678144">
    <property type="protein sequence ID" value="PSN61573.1"/>
    <property type="molecule type" value="Genomic_DNA"/>
</dbReference>
<evidence type="ECO:0000313" key="1">
    <source>
        <dbReference type="EMBL" id="PSN61573.1"/>
    </source>
</evidence>
<dbReference type="OrthoDB" id="3944494at2759"/>
<dbReference type="AlphaFoldDB" id="A0A2T2N829"/>
<proteinExistence type="predicted"/>